<dbReference type="SUPFAM" id="SSF47384">
    <property type="entry name" value="Homodimeric domain of signal transducing histidine kinase"/>
    <property type="match status" value="1"/>
</dbReference>
<dbReference type="Gene3D" id="3.30.565.10">
    <property type="entry name" value="Histidine kinase-like ATPase, C-terminal domain"/>
    <property type="match status" value="1"/>
</dbReference>
<evidence type="ECO:0000256" key="5">
    <source>
        <dbReference type="ARBA" id="ARBA00022553"/>
    </source>
</evidence>
<evidence type="ECO:0000313" key="15">
    <source>
        <dbReference type="EMBL" id="MFD1180089.1"/>
    </source>
</evidence>
<dbReference type="InterPro" id="IPR036890">
    <property type="entry name" value="HATPase_C_sf"/>
</dbReference>
<dbReference type="InterPro" id="IPR050351">
    <property type="entry name" value="BphY/WalK/GraS-like"/>
</dbReference>
<comment type="subcellular location">
    <subcellularLocation>
        <location evidence="2">Cell membrane</location>
        <topology evidence="2">Multi-pass membrane protein</topology>
    </subcellularLocation>
</comment>
<proteinExistence type="predicted"/>
<protein>
    <recommendedName>
        <fullName evidence="3">histidine kinase</fullName>
        <ecNumber evidence="3">2.7.13.3</ecNumber>
    </recommendedName>
</protein>
<dbReference type="SMART" id="SM00387">
    <property type="entry name" value="HATPase_c"/>
    <property type="match status" value="1"/>
</dbReference>
<name>A0ABW3S608_9BACL</name>
<comment type="caution">
    <text evidence="15">The sequence shown here is derived from an EMBL/GenBank/DDBJ whole genome shotgun (WGS) entry which is preliminary data.</text>
</comment>
<evidence type="ECO:0000256" key="6">
    <source>
        <dbReference type="ARBA" id="ARBA00022679"/>
    </source>
</evidence>
<keyword evidence="16" id="KW-1185">Reference proteome</keyword>
<evidence type="ECO:0000256" key="3">
    <source>
        <dbReference type="ARBA" id="ARBA00012438"/>
    </source>
</evidence>
<feature type="domain" description="HAMP" evidence="14">
    <location>
        <begin position="321"/>
        <end position="373"/>
    </location>
</feature>
<dbReference type="SUPFAM" id="SSF55874">
    <property type="entry name" value="ATPase domain of HSP90 chaperone/DNA topoisomerase II/histidine kinase"/>
    <property type="match status" value="1"/>
</dbReference>
<evidence type="ECO:0000256" key="2">
    <source>
        <dbReference type="ARBA" id="ARBA00004651"/>
    </source>
</evidence>
<dbReference type="Pfam" id="PF00672">
    <property type="entry name" value="HAMP"/>
    <property type="match status" value="1"/>
</dbReference>
<feature type="transmembrane region" description="Helical" evidence="12">
    <location>
        <begin position="300"/>
        <end position="319"/>
    </location>
</feature>
<accession>A0ABW3S608</accession>
<dbReference type="SMART" id="SM00388">
    <property type="entry name" value="HisKA"/>
    <property type="match status" value="1"/>
</dbReference>
<dbReference type="PANTHER" id="PTHR45453:SF3">
    <property type="entry name" value="HISTIDINE KINASE"/>
    <property type="match status" value="1"/>
</dbReference>
<comment type="catalytic activity">
    <reaction evidence="1">
        <text>ATP + protein L-histidine = ADP + protein N-phospho-L-histidine.</text>
        <dbReference type="EC" id="2.7.13.3"/>
    </reaction>
</comment>
<evidence type="ECO:0000256" key="11">
    <source>
        <dbReference type="ARBA" id="ARBA00023136"/>
    </source>
</evidence>
<evidence type="ECO:0000256" key="7">
    <source>
        <dbReference type="ARBA" id="ARBA00022741"/>
    </source>
</evidence>
<dbReference type="PROSITE" id="PS50109">
    <property type="entry name" value="HIS_KIN"/>
    <property type="match status" value="1"/>
</dbReference>
<evidence type="ECO:0000259" key="13">
    <source>
        <dbReference type="PROSITE" id="PS50109"/>
    </source>
</evidence>
<evidence type="ECO:0000256" key="4">
    <source>
        <dbReference type="ARBA" id="ARBA00022475"/>
    </source>
</evidence>
<dbReference type="RefSeq" id="WP_240267907.1">
    <property type="nucleotide sequence ID" value="NZ_JAKSXN010000005.1"/>
</dbReference>
<dbReference type="Gene3D" id="6.10.340.10">
    <property type="match status" value="1"/>
</dbReference>
<dbReference type="InterPro" id="IPR004358">
    <property type="entry name" value="Sig_transdc_His_kin-like_C"/>
</dbReference>
<dbReference type="GO" id="GO:0005524">
    <property type="term" value="F:ATP binding"/>
    <property type="evidence" value="ECO:0007669"/>
    <property type="project" value="UniProtKB-KW"/>
</dbReference>
<evidence type="ECO:0000256" key="1">
    <source>
        <dbReference type="ARBA" id="ARBA00000085"/>
    </source>
</evidence>
<keyword evidence="12" id="KW-1133">Transmembrane helix</keyword>
<dbReference type="EC" id="2.7.13.3" evidence="3"/>
<evidence type="ECO:0000256" key="10">
    <source>
        <dbReference type="ARBA" id="ARBA00023012"/>
    </source>
</evidence>
<dbReference type="SMART" id="SM00304">
    <property type="entry name" value="HAMP"/>
    <property type="match status" value="1"/>
</dbReference>
<keyword evidence="10" id="KW-0902">Two-component regulatory system</keyword>
<keyword evidence="7" id="KW-0547">Nucleotide-binding</keyword>
<dbReference type="Proteomes" id="UP001597211">
    <property type="component" value="Unassembled WGS sequence"/>
</dbReference>
<dbReference type="Gene3D" id="1.10.287.130">
    <property type="match status" value="1"/>
</dbReference>
<keyword evidence="8" id="KW-0418">Kinase</keyword>
<reference evidence="16" key="1">
    <citation type="journal article" date="2019" name="Int. J. Syst. Evol. Microbiol.">
        <title>The Global Catalogue of Microorganisms (GCM) 10K type strain sequencing project: providing services to taxonomists for standard genome sequencing and annotation.</title>
        <authorList>
            <consortium name="The Broad Institute Genomics Platform"/>
            <consortium name="The Broad Institute Genome Sequencing Center for Infectious Disease"/>
            <person name="Wu L."/>
            <person name="Ma J."/>
        </authorList>
    </citation>
    <scope>NUCLEOTIDE SEQUENCE [LARGE SCALE GENOMIC DNA]</scope>
    <source>
        <strain evidence="16">CCUG 48216</strain>
    </source>
</reference>
<keyword evidence="6" id="KW-0808">Transferase</keyword>
<dbReference type="PANTHER" id="PTHR45453">
    <property type="entry name" value="PHOSPHATE REGULON SENSOR PROTEIN PHOR"/>
    <property type="match status" value="1"/>
</dbReference>
<keyword evidence="12" id="KW-0812">Transmembrane</keyword>
<gene>
    <name evidence="15" type="ORF">ACFQ2Z_01835</name>
</gene>
<dbReference type="Pfam" id="PF00512">
    <property type="entry name" value="HisKA"/>
    <property type="match status" value="1"/>
</dbReference>
<evidence type="ECO:0000256" key="9">
    <source>
        <dbReference type="ARBA" id="ARBA00022840"/>
    </source>
</evidence>
<dbReference type="PRINTS" id="PR00344">
    <property type="entry name" value="BCTRLSENSOR"/>
</dbReference>
<dbReference type="InterPro" id="IPR003660">
    <property type="entry name" value="HAMP_dom"/>
</dbReference>
<dbReference type="CDD" id="cd06225">
    <property type="entry name" value="HAMP"/>
    <property type="match status" value="1"/>
</dbReference>
<dbReference type="SUPFAM" id="SSF158472">
    <property type="entry name" value="HAMP domain-like"/>
    <property type="match status" value="1"/>
</dbReference>
<feature type="domain" description="Histidine kinase" evidence="13">
    <location>
        <begin position="395"/>
        <end position="608"/>
    </location>
</feature>
<dbReference type="InterPro" id="IPR005467">
    <property type="entry name" value="His_kinase_dom"/>
</dbReference>
<dbReference type="InterPro" id="IPR003661">
    <property type="entry name" value="HisK_dim/P_dom"/>
</dbReference>
<dbReference type="EMBL" id="JBHTKZ010000002">
    <property type="protein sequence ID" value="MFD1180089.1"/>
    <property type="molecule type" value="Genomic_DNA"/>
</dbReference>
<keyword evidence="9 15" id="KW-0067">ATP-binding</keyword>
<dbReference type="PROSITE" id="PS50885">
    <property type="entry name" value="HAMP"/>
    <property type="match status" value="1"/>
</dbReference>
<organism evidence="15 16">
    <name type="scientific">Paenibacillus timonensis</name>
    <dbReference type="NCBI Taxonomy" id="225915"/>
    <lineage>
        <taxon>Bacteria</taxon>
        <taxon>Bacillati</taxon>
        <taxon>Bacillota</taxon>
        <taxon>Bacilli</taxon>
        <taxon>Bacillales</taxon>
        <taxon>Paenibacillaceae</taxon>
        <taxon>Paenibacillus</taxon>
    </lineage>
</organism>
<evidence type="ECO:0000259" key="14">
    <source>
        <dbReference type="PROSITE" id="PS50885"/>
    </source>
</evidence>
<dbReference type="Pfam" id="PF02518">
    <property type="entry name" value="HATPase_c"/>
    <property type="match status" value="1"/>
</dbReference>
<dbReference type="InterPro" id="IPR036097">
    <property type="entry name" value="HisK_dim/P_sf"/>
</dbReference>
<evidence type="ECO:0000256" key="8">
    <source>
        <dbReference type="ARBA" id="ARBA00022777"/>
    </source>
</evidence>
<dbReference type="CDD" id="cd00082">
    <property type="entry name" value="HisKA"/>
    <property type="match status" value="1"/>
</dbReference>
<keyword evidence="4" id="KW-1003">Cell membrane</keyword>
<dbReference type="InterPro" id="IPR003594">
    <property type="entry name" value="HATPase_dom"/>
</dbReference>
<evidence type="ECO:0000313" key="16">
    <source>
        <dbReference type="Proteomes" id="UP001597211"/>
    </source>
</evidence>
<evidence type="ECO:0000256" key="12">
    <source>
        <dbReference type="SAM" id="Phobius"/>
    </source>
</evidence>
<sequence>MIRGIVLKLFLLTTALCLLIVALIFTGQTVFFKQFYVHQKVEEVKAAVHTFQQDYMKTNGEPKAVAELEQEFYREHGTWIAMLDEMGSLLYSGDFEMEVRLEQADGFPTLAGQTLKIPLYTVANVDDFSTDNPLYAFGGTWVQEGQPIAIEGLIMNHRLVPQRMARNDSGLREEGRLENALLTQKEYEVVPRFESPVQYFEKYPSALVRGTITNLRLPDGADVTRYTNGLFLERIKAFQADLLYGDYDDANGEMKDFAENGVNYKIFLERTQNRNGKPSYLFAMTSLQPVSEAAEVMRSYYGYIVIAALLLAVVASLYFSRRIARPLLRINRTTRQIARLDFSEKLPVRSRDELGQLSGSINELSDRLHSHILQLTRDIEKEKQLEHTRKEFIAGVSHELKTPLSVIQSGLAVLKDGVAGHKRDYYFAAMEEEVNGMILLITDMLELAKFESGTYAMHTEPFEIVSVVERVCGKLAPDMVAKRLKLSTLLTSAEVVANRHRIEQVLVNFLTNAIRYTPEGETILVTTADEGDTLRVGVENRGVHLPEEQLGKVWDRFYRGDPSRNAATGGTGLGLAIAKNILELHGSSYGVMNTAEGVLFYFDLRKKA</sequence>
<keyword evidence="5" id="KW-0597">Phosphoprotein</keyword>
<keyword evidence="11 12" id="KW-0472">Membrane</keyword>